<organism evidence="1 2">
    <name type="scientific">Actinomortierella ambigua</name>
    <dbReference type="NCBI Taxonomy" id="1343610"/>
    <lineage>
        <taxon>Eukaryota</taxon>
        <taxon>Fungi</taxon>
        <taxon>Fungi incertae sedis</taxon>
        <taxon>Mucoromycota</taxon>
        <taxon>Mortierellomycotina</taxon>
        <taxon>Mortierellomycetes</taxon>
        <taxon>Mortierellales</taxon>
        <taxon>Mortierellaceae</taxon>
        <taxon>Actinomortierella</taxon>
    </lineage>
</organism>
<sequence>MVVDALYPKDWLEKPHVDFPEKRNREVCFEALVRRFADVPKQSLHANISQSMAALFHHVSAKRLAQIKATGVPVLVLTGTDDKFVRPSGSQYLSKELDCPLLVFEGSGHALAVEHKYTYCRLLEEIVTKGKHGDYKI</sequence>
<evidence type="ECO:0000313" key="1">
    <source>
        <dbReference type="EMBL" id="KAG0266491.1"/>
    </source>
</evidence>
<proteinExistence type="predicted"/>
<dbReference type="PANTHER" id="PTHR43433:SF5">
    <property type="entry name" value="AB HYDROLASE-1 DOMAIN-CONTAINING PROTEIN"/>
    <property type="match status" value="1"/>
</dbReference>
<gene>
    <name evidence="1" type="ORF">DFQ27_009697</name>
</gene>
<reference evidence="1" key="1">
    <citation type="journal article" date="2020" name="Fungal Divers.">
        <title>Resolving the Mortierellaceae phylogeny through synthesis of multi-gene phylogenetics and phylogenomics.</title>
        <authorList>
            <person name="Vandepol N."/>
            <person name="Liber J."/>
            <person name="Desiro A."/>
            <person name="Na H."/>
            <person name="Kennedy M."/>
            <person name="Barry K."/>
            <person name="Grigoriev I.V."/>
            <person name="Miller A.N."/>
            <person name="O'Donnell K."/>
            <person name="Stajich J.E."/>
            <person name="Bonito G."/>
        </authorList>
    </citation>
    <scope>NUCLEOTIDE SEQUENCE</scope>
    <source>
        <strain evidence="1">BC1065</strain>
    </source>
</reference>
<protein>
    <submittedName>
        <fullName evidence="1">Uncharacterized protein</fullName>
    </submittedName>
</protein>
<keyword evidence="2" id="KW-1185">Reference proteome</keyword>
<dbReference type="OrthoDB" id="19657at2759"/>
<dbReference type="InterPro" id="IPR029058">
    <property type="entry name" value="AB_hydrolase_fold"/>
</dbReference>
<evidence type="ECO:0000313" key="2">
    <source>
        <dbReference type="Proteomes" id="UP000807716"/>
    </source>
</evidence>
<dbReference type="SUPFAM" id="SSF53474">
    <property type="entry name" value="alpha/beta-Hydrolases"/>
    <property type="match status" value="1"/>
</dbReference>
<dbReference type="Proteomes" id="UP000807716">
    <property type="component" value="Unassembled WGS sequence"/>
</dbReference>
<dbReference type="InterPro" id="IPR050471">
    <property type="entry name" value="AB_hydrolase"/>
</dbReference>
<dbReference type="EMBL" id="JAAAJB010000092">
    <property type="protein sequence ID" value="KAG0266491.1"/>
    <property type="molecule type" value="Genomic_DNA"/>
</dbReference>
<name>A0A9P6UAB3_9FUNG</name>
<dbReference type="Gene3D" id="3.40.50.1820">
    <property type="entry name" value="alpha/beta hydrolase"/>
    <property type="match status" value="1"/>
</dbReference>
<dbReference type="AlphaFoldDB" id="A0A9P6UAB3"/>
<dbReference type="PANTHER" id="PTHR43433">
    <property type="entry name" value="HYDROLASE, ALPHA/BETA FOLD FAMILY PROTEIN"/>
    <property type="match status" value="1"/>
</dbReference>
<accession>A0A9P6UAB3</accession>
<comment type="caution">
    <text evidence="1">The sequence shown here is derived from an EMBL/GenBank/DDBJ whole genome shotgun (WGS) entry which is preliminary data.</text>
</comment>